<evidence type="ECO:0000313" key="3">
    <source>
        <dbReference type="EMBL" id="QDV50310.1"/>
    </source>
</evidence>
<dbReference type="AlphaFoldDB" id="A0A518IB93"/>
<reference evidence="3 4" key="1">
    <citation type="submission" date="2019-03" db="EMBL/GenBank/DDBJ databases">
        <title>Deep-cultivation of Planctomycetes and their phenomic and genomic characterization uncovers novel biology.</title>
        <authorList>
            <person name="Wiegand S."/>
            <person name="Jogler M."/>
            <person name="Boedeker C."/>
            <person name="Pinto D."/>
            <person name="Vollmers J."/>
            <person name="Rivas-Marin E."/>
            <person name="Kohn T."/>
            <person name="Peeters S.H."/>
            <person name="Heuer A."/>
            <person name="Rast P."/>
            <person name="Oberbeckmann S."/>
            <person name="Bunk B."/>
            <person name="Jeske O."/>
            <person name="Meyerdierks A."/>
            <person name="Storesund J.E."/>
            <person name="Kallscheuer N."/>
            <person name="Luecker S."/>
            <person name="Lage O.M."/>
            <person name="Pohl T."/>
            <person name="Merkel B.J."/>
            <person name="Hornburger P."/>
            <person name="Mueller R.-W."/>
            <person name="Bruemmer F."/>
            <person name="Labrenz M."/>
            <person name="Spormann A.M."/>
            <person name="Op den Camp H."/>
            <person name="Overmann J."/>
            <person name="Amann R."/>
            <person name="Jetten M.S.M."/>
            <person name="Mascher T."/>
            <person name="Medema M.H."/>
            <person name="Devos D.P."/>
            <person name="Kaster A.-K."/>
            <person name="Ovreas L."/>
            <person name="Rohde M."/>
            <person name="Galperin M.Y."/>
            <person name="Jogler C."/>
        </authorList>
    </citation>
    <scope>NUCLEOTIDE SEQUENCE [LARGE SCALE GENOMIC DNA]</scope>
    <source>
        <strain evidence="3 4">Enr17</strain>
    </source>
</reference>
<feature type="compositionally biased region" description="Basic residues" evidence="1">
    <location>
        <begin position="8"/>
        <end position="18"/>
    </location>
</feature>
<dbReference type="RefSeq" id="WP_145308716.1">
    <property type="nucleotide sequence ID" value="NZ_CP037452.1"/>
</dbReference>
<feature type="transmembrane region" description="Helical" evidence="2">
    <location>
        <begin position="51"/>
        <end position="72"/>
    </location>
</feature>
<gene>
    <name evidence="3" type="ORF">Enr17x_23480</name>
</gene>
<dbReference type="EMBL" id="CP037452">
    <property type="protein sequence ID" value="QDV50310.1"/>
    <property type="molecule type" value="Genomic_DNA"/>
</dbReference>
<feature type="transmembrane region" description="Helical" evidence="2">
    <location>
        <begin position="144"/>
        <end position="164"/>
    </location>
</feature>
<keyword evidence="2" id="KW-0472">Membrane</keyword>
<accession>A0A518IB93</accession>
<keyword evidence="2" id="KW-1133">Transmembrane helix</keyword>
<name>A0A518IB93_9PLAN</name>
<evidence type="ECO:0000313" key="4">
    <source>
        <dbReference type="Proteomes" id="UP000318313"/>
    </source>
</evidence>
<sequence>MVPEEKRNPRRKRKRRPVAGKDEANKASRPSTRPKKKRKKQEDDEPSTHKVIGMLMVAIALFGWACAAAAYAHAEEGWRANEAERFIEENSTDDLDETRFARRNRVRGAMVKTVFVALKDFVWNAFRQIPNAFSVIAFNFKHRLWLIILFGCLEGAAVGLGYLMEKVGESFTETPKY</sequence>
<protein>
    <submittedName>
        <fullName evidence="3">Uncharacterized protein</fullName>
    </submittedName>
</protein>
<dbReference type="Proteomes" id="UP000318313">
    <property type="component" value="Chromosome"/>
</dbReference>
<keyword evidence="2" id="KW-0812">Transmembrane</keyword>
<organism evidence="3 4">
    <name type="scientific">Gimesia fumaroli</name>
    <dbReference type="NCBI Taxonomy" id="2527976"/>
    <lineage>
        <taxon>Bacteria</taxon>
        <taxon>Pseudomonadati</taxon>
        <taxon>Planctomycetota</taxon>
        <taxon>Planctomycetia</taxon>
        <taxon>Planctomycetales</taxon>
        <taxon>Planctomycetaceae</taxon>
        <taxon>Gimesia</taxon>
    </lineage>
</organism>
<dbReference type="KEGG" id="gfm:Enr17x_23480"/>
<keyword evidence="4" id="KW-1185">Reference proteome</keyword>
<dbReference type="OrthoDB" id="285448at2"/>
<evidence type="ECO:0000256" key="1">
    <source>
        <dbReference type="SAM" id="MobiDB-lite"/>
    </source>
</evidence>
<evidence type="ECO:0000256" key="2">
    <source>
        <dbReference type="SAM" id="Phobius"/>
    </source>
</evidence>
<feature type="region of interest" description="Disordered" evidence="1">
    <location>
        <begin position="1"/>
        <end position="47"/>
    </location>
</feature>
<proteinExistence type="predicted"/>